<dbReference type="InterPro" id="IPR011005">
    <property type="entry name" value="Dihydropteroate_synth-like_sf"/>
</dbReference>
<dbReference type="EC" id="2.5.1.15" evidence="4 9"/>
<name>A0ABQ1HDB2_9GAMM</name>
<comment type="cofactor">
    <cofactor evidence="2 9">
        <name>Mg(2+)</name>
        <dbReference type="ChEBI" id="CHEBI:18420"/>
    </cofactor>
</comment>
<dbReference type="RefSeq" id="WP_188661108.1">
    <property type="nucleotide sequence ID" value="NZ_BMKC01000001.1"/>
</dbReference>
<comment type="catalytic activity">
    <reaction evidence="1">
        <text>(7,8-dihydropterin-6-yl)methyl diphosphate + 4-aminobenzoate = 7,8-dihydropteroate + diphosphate</text>
        <dbReference type="Rhea" id="RHEA:19949"/>
        <dbReference type="ChEBI" id="CHEBI:17836"/>
        <dbReference type="ChEBI" id="CHEBI:17839"/>
        <dbReference type="ChEBI" id="CHEBI:33019"/>
        <dbReference type="ChEBI" id="CHEBI:72950"/>
        <dbReference type="EC" id="2.5.1.15"/>
    </reaction>
</comment>
<comment type="pathway">
    <text evidence="3 9">Cofactor biosynthesis; tetrahydrofolate biosynthesis; 7,8-dihydrofolate from 2-amino-4-hydroxy-6-hydroxymethyl-7,8-dihydropteridine diphosphate and 4-aminobenzoate: step 1/2.</text>
</comment>
<feature type="domain" description="Pterin-binding" evidence="10">
    <location>
        <begin position="20"/>
        <end position="272"/>
    </location>
</feature>
<dbReference type="InterPro" id="IPR000489">
    <property type="entry name" value="Pterin-binding_dom"/>
</dbReference>
<comment type="caution">
    <text evidence="11">The sequence shown here is derived from an EMBL/GenBank/DDBJ whole genome shotgun (WGS) entry which is preliminary data.</text>
</comment>
<reference evidence="12" key="1">
    <citation type="journal article" date="2019" name="Int. J. Syst. Evol. Microbiol.">
        <title>The Global Catalogue of Microorganisms (GCM) 10K type strain sequencing project: providing services to taxonomists for standard genome sequencing and annotation.</title>
        <authorList>
            <consortium name="The Broad Institute Genomics Platform"/>
            <consortium name="The Broad Institute Genome Sequencing Center for Infectious Disease"/>
            <person name="Wu L."/>
            <person name="Ma J."/>
        </authorList>
    </citation>
    <scope>NUCLEOTIDE SEQUENCE [LARGE SCALE GENOMIC DNA]</scope>
    <source>
        <strain evidence="12">CGMCC 1.15905</strain>
    </source>
</reference>
<gene>
    <name evidence="11" type="primary">folP</name>
    <name evidence="11" type="ORF">GCM10011521_05790</name>
</gene>
<keyword evidence="6 9" id="KW-0479">Metal-binding</keyword>
<sequence length="299" mass="31642">MFDLTPQLDCAGRLLKLDAPRVMGIVNVTPDSFSDGGAHDSTDAAVAHGLQLAAEGADLLDVGGESTRPGAGEVPVEEELRRVIPVIERLVAETSLPVSVDTSKPEVMRAAAAAGAGLINDVFALRREGALDAAAAAGVPVVLMHMQGEPRTMQDAPDYDDLVGEVHRFLAERIFACEMAGIPKKCIVLDPGYGFGKTGAHNLLLLRQQSRLLDLGLPLLAGLSRKRFLGEVTGREVGDRLHASVAAAVLAAEYGARILRVHDVAATVDALKLWTAVAAMPEPRPSESAKPSIRWPDDD</sequence>
<evidence type="ECO:0000256" key="4">
    <source>
        <dbReference type="ARBA" id="ARBA00012458"/>
    </source>
</evidence>
<evidence type="ECO:0000256" key="9">
    <source>
        <dbReference type="RuleBase" id="RU361205"/>
    </source>
</evidence>
<evidence type="ECO:0000256" key="5">
    <source>
        <dbReference type="ARBA" id="ARBA00022679"/>
    </source>
</evidence>
<evidence type="ECO:0000256" key="6">
    <source>
        <dbReference type="ARBA" id="ARBA00022723"/>
    </source>
</evidence>
<evidence type="ECO:0000313" key="11">
    <source>
        <dbReference type="EMBL" id="GGA70484.1"/>
    </source>
</evidence>
<protein>
    <recommendedName>
        <fullName evidence="4 9">Dihydropteroate synthase</fullName>
        <shortName evidence="9">DHPS</shortName>
        <ecNumber evidence="4 9">2.5.1.15</ecNumber>
    </recommendedName>
    <alternativeName>
        <fullName evidence="9">Dihydropteroate pyrophosphorylase</fullName>
    </alternativeName>
</protein>
<keyword evidence="7 9" id="KW-0460">Magnesium</keyword>
<evidence type="ECO:0000256" key="8">
    <source>
        <dbReference type="ARBA" id="ARBA00022909"/>
    </source>
</evidence>
<evidence type="ECO:0000256" key="2">
    <source>
        <dbReference type="ARBA" id="ARBA00001946"/>
    </source>
</evidence>
<evidence type="ECO:0000256" key="7">
    <source>
        <dbReference type="ARBA" id="ARBA00022842"/>
    </source>
</evidence>
<proteinExistence type="inferred from homology"/>
<keyword evidence="8 9" id="KW-0289">Folate biosynthesis</keyword>
<comment type="function">
    <text evidence="9">Catalyzes the condensation of para-aminobenzoate (pABA) with 6-hydroxymethyl-7,8-dihydropterin diphosphate (DHPt-PP) to form 7,8-dihydropteroate (H2Pte), the immediate precursor of folate derivatives.</text>
</comment>
<dbReference type="PROSITE" id="PS00793">
    <property type="entry name" value="DHPS_2"/>
    <property type="match status" value="1"/>
</dbReference>
<evidence type="ECO:0000256" key="1">
    <source>
        <dbReference type="ARBA" id="ARBA00000012"/>
    </source>
</evidence>
<dbReference type="InterPro" id="IPR006390">
    <property type="entry name" value="DHP_synth_dom"/>
</dbReference>
<keyword evidence="5 9" id="KW-0808">Transferase</keyword>
<dbReference type="SUPFAM" id="SSF51717">
    <property type="entry name" value="Dihydropteroate synthetase-like"/>
    <property type="match status" value="1"/>
</dbReference>
<evidence type="ECO:0000313" key="12">
    <source>
        <dbReference type="Proteomes" id="UP000623419"/>
    </source>
</evidence>
<dbReference type="PROSITE" id="PS50972">
    <property type="entry name" value="PTERIN_BINDING"/>
    <property type="match status" value="1"/>
</dbReference>
<organism evidence="11 12">
    <name type="scientific">Arenimonas soli</name>
    <dbReference type="NCBI Taxonomy" id="2269504"/>
    <lineage>
        <taxon>Bacteria</taxon>
        <taxon>Pseudomonadati</taxon>
        <taxon>Pseudomonadota</taxon>
        <taxon>Gammaproteobacteria</taxon>
        <taxon>Lysobacterales</taxon>
        <taxon>Lysobacteraceae</taxon>
        <taxon>Arenimonas</taxon>
    </lineage>
</organism>
<evidence type="ECO:0000256" key="3">
    <source>
        <dbReference type="ARBA" id="ARBA00004763"/>
    </source>
</evidence>
<dbReference type="CDD" id="cd00739">
    <property type="entry name" value="DHPS"/>
    <property type="match status" value="1"/>
</dbReference>
<dbReference type="NCBIfam" id="TIGR01496">
    <property type="entry name" value="DHPS"/>
    <property type="match status" value="1"/>
</dbReference>
<keyword evidence="12" id="KW-1185">Reference proteome</keyword>
<evidence type="ECO:0000259" key="10">
    <source>
        <dbReference type="PROSITE" id="PS50972"/>
    </source>
</evidence>
<dbReference type="EMBL" id="BMKC01000001">
    <property type="protein sequence ID" value="GGA70484.1"/>
    <property type="molecule type" value="Genomic_DNA"/>
</dbReference>
<dbReference type="PROSITE" id="PS00792">
    <property type="entry name" value="DHPS_1"/>
    <property type="match status" value="1"/>
</dbReference>
<dbReference type="Gene3D" id="3.20.20.20">
    <property type="entry name" value="Dihydropteroate synthase-like"/>
    <property type="match status" value="1"/>
</dbReference>
<dbReference type="PANTHER" id="PTHR20941">
    <property type="entry name" value="FOLATE SYNTHESIS PROTEINS"/>
    <property type="match status" value="1"/>
</dbReference>
<dbReference type="Pfam" id="PF00809">
    <property type="entry name" value="Pterin_bind"/>
    <property type="match status" value="1"/>
</dbReference>
<dbReference type="Proteomes" id="UP000623419">
    <property type="component" value="Unassembled WGS sequence"/>
</dbReference>
<comment type="similarity">
    <text evidence="9">Belongs to the DHPS family.</text>
</comment>
<accession>A0ABQ1HDB2</accession>
<dbReference type="InterPro" id="IPR045031">
    <property type="entry name" value="DHP_synth-like"/>
</dbReference>
<dbReference type="PANTHER" id="PTHR20941:SF1">
    <property type="entry name" value="FOLIC ACID SYNTHESIS PROTEIN FOL1"/>
    <property type="match status" value="1"/>
</dbReference>